<evidence type="ECO:0000256" key="3">
    <source>
        <dbReference type="ARBA" id="ARBA00022448"/>
    </source>
</evidence>
<evidence type="ECO:0000256" key="7">
    <source>
        <dbReference type="ARBA" id="ARBA00022989"/>
    </source>
</evidence>
<keyword evidence="10" id="KW-0175">Coiled coil</keyword>
<dbReference type="EMBL" id="CP120372">
    <property type="protein sequence ID" value="WEX85428.1"/>
    <property type="molecule type" value="Genomic_DNA"/>
</dbReference>
<keyword evidence="7 9" id="KW-1133">Transmembrane helix</keyword>
<keyword evidence="6 9" id="KW-0812">Transmembrane</keyword>
<comment type="subcellular location">
    <subcellularLocation>
        <location evidence="1 9">Cell inner membrane</location>
        <topology evidence="1 9">Single-pass membrane protein</topology>
    </subcellularLocation>
</comment>
<gene>
    <name evidence="13" type="ORF">PYH38_006395</name>
</gene>
<dbReference type="PRINTS" id="PR01490">
    <property type="entry name" value="RTXTOXIND"/>
</dbReference>
<feature type="domain" description="AprE-like long alpha-helical hairpin" evidence="11">
    <location>
        <begin position="98"/>
        <end position="285"/>
    </location>
</feature>
<evidence type="ECO:0000256" key="6">
    <source>
        <dbReference type="ARBA" id="ARBA00022692"/>
    </source>
</evidence>
<dbReference type="Gene3D" id="2.40.30.170">
    <property type="match status" value="1"/>
</dbReference>
<dbReference type="Proteomes" id="UP001235547">
    <property type="component" value="Plasmid unnamed"/>
</dbReference>
<keyword evidence="13" id="KW-0614">Plasmid</keyword>
<evidence type="ECO:0000313" key="14">
    <source>
        <dbReference type="Proteomes" id="UP001235547"/>
    </source>
</evidence>
<evidence type="ECO:0000259" key="11">
    <source>
        <dbReference type="Pfam" id="PF25994"/>
    </source>
</evidence>
<evidence type="ECO:0000259" key="12">
    <source>
        <dbReference type="Pfam" id="PF26002"/>
    </source>
</evidence>
<sequence length="440" mass="47805">MPRQEALPESLTVREVIKGPVRLGFAVIVIFILGGLAWSLLAPIAAGAIAPGIISPDGSRRTVQHLEGGIIQALKVRDGDLVRAGDPIVVLQSTQAAAANELLLEQSRTLVATRLRLLAEQAGNDAVLFPKEMLAEGDPGLREVVQGQISIFEMRRASFAAQLQVLDDREKQLREQISALEAQVESADRQIELIAKELLGKGKLLGKALVTEPEILTLQRFQAALQGERGRYLGSIAEIRQKIGEIETQRISLRAMRSEETSTELERVRAELASVSERLNASQDVLNRTTLTAPVSGKVVNLHFKSVGGVILPGEPILEIVPTEERLLIDARIAPGDIDVVTVGLTATVHLTAFSNRGLPRVQGVVRTLSADRIVDEATGQAYYLARVEVPNEELASLDKSLSLVPGMPAEVLIVTAEQTAFDYMIEPFRAAFRRGLRES</sequence>
<evidence type="ECO:0000256" key="8">
    <source>
        <dbReference type="ARBA" id="ARBA00023136"/>
    </source>
</evidence>
<name>A0ABY8D3H0_9HYPH</name>
<dbReference type="Pfam" id="PF26002">
    <property type="entry name" value="Beta-barrel_AprE"/>
    <property type="match status" value="1"/>
</dbReference>
<protein>
    <recommendedName>
        <fullName evidence="9">Membrane fusion protein (MFP) family protein</fullName>
    </recommendedName>
</protein>
<evidence type="ECO:0000256" key="5">
    <source>
        <dbReference type="ARBA" id="ARBA00022519"/>
    </source>
</evidence>
<evidence type="ECO:0000256" key="1">
    <source>
        <dbReference type="ARBA" id="ARBA00004377"/>
    </source>
</evidence>
<geneLocation type="plasmid" evidence="13 14">
    <name>unnamed</name>
</geneLocation>
<evidence type="ECO:0000256" key="4">
    <source>
        <dbReference type="ARBA" id="ARBA00022475"/>
    </source>
</evidence>
<evidence type="ECO:0000256" key="10">
    <source>
        <dbReference type="SAM" id="Coils"/>
    </source>
</evidence>
<dbReference type="PANTHER" id="PTHR30386:SF17">
    <property type="entry name" value="ALKALINE PROTEASE SECRETION PROTEIN APRE"/>
    <property type="match status" value="1"/>
</dbReference>
<keyword evidence="8 9" id="KW-0472">Membrane</keyword>
<keyword evidence="5 9" id="KW-0997">Cell inner membrane</keyword>
<dbReference type="InterPro" id="IPR010129">
    <property type="entry name" value="T1SS_HlyD"/>
</dbReference>
<proteinExistence type="inferred from homology"/>
<keyword evidence="3 9" id="KW-0813">Transport</keyword>
<dbReference type="Pfam" id="PF25994">
    <property type="entry name" value="HH_AprE"/>
    <property type="match status" value="1"/>
</dbReference>
<evidence type="ECO:0000256" key="9">
    <source>
        <dbReference type="RuleBase" id="RU365093"/>
    </source>
</evidence>
<keyword evidence="4 9" id="KW-1003">Cell membrane</keyword>
<feature type="transmembrane region" description="Helical" evidence="9">
    <location>
        <begin position="21"/>
        <end position="41"/>
    </location>
</feature>
<organism evidence="13 14">
    <name type="scientific">Sinorhizobium numidicum</name>
    <dbReference type="NCBI Taxonomy" id="680248"/>
    <lineage>
        <taxon>Bacteria</taxon>
        <taxon>Pseudomonadati</taxon>
        <taxon>Pseudomonadota</taxon>
        <taxon>Alphaproteobacteria</taxon>
        <taxon>Hyphomicrobiales</taxon>
        <taxon>Rhizobiaceae</taxon>
        <taxon>Sinorhizobium/Ensifer group</taxon>
        <taxon>Sinorhizobium</taxon>
    </lineage>
</organism>
<keyword evidence="14" id="KW-1185">Reference proteome</keyword>
<dbReference type="InterPro" id="IPR050739">
    <property type="entry name" value="MFP"/>
</dbReference>
<dbReference type="InterPro" id="IPR058781">
    <property type="entry name" value="HH_AprE-like"/>
</dbReference>
<feature type="coiled-coil region" evidence="10">
    <location>
        <begin position="163"/>
        <end position="197"/>
    </location>
</feature>
<accession>A0ABY8D3H0</accession>
<feature type="coiled-coil region" evidence="10">
    <location>
        <begin position="258"/>
        <end position="285"/>
    </location>
</feature>
<comment type="similarity">
    <text evidence="2 9">Belongs to the membrane fusion protein (MFP) (TC 8.A.1) family.</text>
</comment>
<feature type="domain" description="AprE-like beta-barrel" evidence="12">
    <location>
        <begin position="327"/>
        <end position="416"/>
    </location>
</feature>
<dbReference type="Gene3D" id="2.40.50.100">
    <property type="match status" value="1"/>
</dbReference>
<dbReference type="RefSeq" id="WP_280736338.1">
    <property type="nucleotide sequence ID" value="NZ_CP120369.1"/>
</dbReference>
<evidence type="ECO:0000256" key="2">
    <source>
        <dbReference type="ARBA" id="ARBA00009477"/>
    </source>
</evidence>
<dbReference type="NCBIfam" id="TIGR01843">
    <property type="entry name" value="type_I_hlyD"/>
    <property type="match status" value="1"/>
</dbReference>
<reference evidence="13 14" key="1">
    <citation type="submission" date="2023-03" db="EMBL/GenBank/DDBJ databases">
        <authorList>
            <person name="Kaur S."/>
            <person name="Espinosa-Saiz D."/>
            <person name="Velazquez E."/>
            <person name="Menendez E."/>
            <person name="diCenzo G.C."/>
        </authorList>
    </citation>
    <scope>NUCLEOTIDE SEQUENCE [LARGE SCALE GENOMIC DNA]</scope>
    <source>
        <strain evidence="13 14">LMG 27395</strain>
        <plasmid evidence="13 14">unnamed</plasmid>
    </source>
</reference>
<dbReference type="InterPro" id="IPR058982">
    <property type="entry name" value="Beta-barrel_AprE"/>
</dbReference>
<dbReference type="PANTHER" id="PTHR30386">
    <property type="entry name" value="MEMBRANE FUSION SUBUNIT OF EMRAB-TOLC MULTIDRUG EFFLUX PUMP"/>
    <property type="match status" value="1"/>
</dbReference>
<evidence type="ECO:0000313" key="13">
    <source>
        <dbReference type="EMBL" id="WEX85428.1"/>
    </source>
</evidence>